<protein>
    <submittedName>
        <fullName evidence="3">Alpha/beta-hydrolase</fullName>
    </submittedName>
</protein>
<accession>S7RVP0</accession>
<evidence type="ECO:0000313" key="3">
    <source>
        <dbReference type="EMBL" id="EPQ58875.1"/>
    </source>
</evidence>
<dbReference type="Pfam" id="PF00561">
    <property type="entry name" value="Abhydrolase_1"/>
    <property type="match status" value="1"/>
</dbReference>
<dbReference type="AlphaFoldDB" id="S7RVP0"/>
<keyword evidence="1" id="KW-0472">Membrane</keyword>
<dbReference type="OrthoDB" id="408373at2759"/>
<dbReference type="PANTHER" id="PTHR43194:SF2">
    <property type="entry name" value="PEROXISOMAL MEMBRANE PROTEIN LPX1"/>
    <property type="match status" value="1"/>
</dbReference>
<dbReference type="InterPro" id="IPR000073">
    <property type="entry name" value="AB_hydrolase_1"/>
</dbReference>
<feature type="transmembrane region" description="Helical" evidence="1">
    <location>
        <begin position="7"/>
        <end position="26"/>
    </location>
</feature>
<dbReference type="InterPro" id="IPR050228">
    <property type="entry name" value="Carboxylesterase_BioH"/>
</dbReference>
<evidence type="ECO:0000259" key="2">
    <source>
        <dbReference type="Pfam" id="PF00561"/>
    </source>
</evidence>
<dbReference type="KEGG" id="gtr:GLOTRDRAFT_54413"/>
<proteinExistence type="predicted"/>
<reference evidence="3 4" key="1">
    <citation type="journal article" date="2012" name="Science">
        <title>The Paleozoic origin of enzymatic lignin decomposition reconstructed from 31 fungal genomes.</title>
        <authorList>
            <person name="Floudas D."/>
            <person name="Binder M."/>
            <person name="Riley R."/>
            <person name="Barry K."/>
            <person name="Blanchette R.A."/>
            <person name="Henrissat B."/>
            <person name="Martinez A.T."/>
            <person name="Otillar R."/>
            <person name="Spatafora J.W."/>
            <person name="Yadav J.S."/>
            <person name="Aerts A."/>
            <person name="Benoit I."/>
            <person name="Boyd A."/>
            <person name="Carlson A."/>
            <person name="Copeland A."/>
            <person name="Coutinho P.M."/>
            <person name="de Vries R.P."/>
            <person name="Ferreira P."/>
            <person name="Findley K."/>
            <person name="Foster B."/>
            <person name="Gaskell J."/>
            <person name="Glotzer D."/>
            <person name="Gorecki P."/>
            <person name="Heitman J."/>
            <person name="Hesse C."/>
            <person name="Hori C."/>
            <person name="Igarashi K."/>
            <person name="Jurgens J.A."/>
            <person name="Kallen N."/>
            <person name="Kersten P."/>
            <person name="Kohler A."/>
            <person name="Kuees U."/>
            <person name="Kumar T.K.A."/>
            <person name="Kuo A."/>
            <person name="LaButti K."/>
            <person name="Larrondo L.F."/>
            <person name="Lindquist E."/>
            <person name="Ling A."/>
            <person name="Lombard V."/>
            <person name="Lucas S."/>
            <person name="Lundell T."/>
            <person name="Martin R."/>
            <person name="McLaughlin D.J."/>
            <person name="Morgenstern I."/>
            <person name="Morin E."/>
            <person name="Murat C."/>
            <person name="Nagy L.G."/>
            <person name="Nolan M."/>
            <person name="Ohm R.A."/>
            <person name="Patyshakuliyeva A."/>
            <person name="Rokas A."/>
            <person name="Ruiz-Duenas F.J."/>
            <person name="Sabat G."/>
            <person name="Salamov A."/>
            <person name="Samejima M."/>
            <person name="Schmutz J."/>
            <person name="Slot J.C."/>
            <person name="St John F."/>
            <person name="Stenlid J."/>
            <person name="Sun H."/>
            <person name="Sun S."/>
            <person name="Syed K."/>
            <person name="Tsang A."/>
            <person name="Wiebenga A."/>
            <person name="Young D."/>
            <person name="Pisabarro A."/>
            <person name="Eastwood D.C."/>
            <person name="Martin F."/>
            <person name="Cullen D."/>
            <person name="Grigoriev I.V."/>
            <person name="Hibbett D.S."/>
        </authorList>
    </citation>
    <scope>NUCLEOTIDE SEQUENCE [LARGE SCALE GENOMIC DNA]</scope>
    <source>
        <strain evidence="3 4">ATCC 11539</strain>
    </source>
</reference>
<dbReference type="Proteomes" id="UP000030669">
    <property type="component" value="Unassembled WGS sequence"/>
</dbReference>
<keyword evidence="1" id="KW-1133">Transmembrane helix</keyword>
<evidence type="ECO:0000256" key="1">
    <source>
        <dbReference type="SAM" id="Phobius"/>
    </source>
</evidence>
<dbReference type="OMA" id="AGYRILC"/>
<dbReference type="SUPFAM" id="SSF53474">
    <property type="entry name" value="alpha/beta-Hydrolases"/>
    <property type="match status" value="1"/>
</dbReference>
<dbReference type="PANTHER" id="PTHR43194">
    <property type="entry name" value="HYDROLASE ALPHA/BETA FOLD FAMILY"/>
    <property type="match status" value="1"/>
</dbReference>
<dbReference type="HOGENOM" id="CLU_020336_11_0_1"/>
<organism evidence="3 4">
    <name type="scientific">Gloeophyllum trabeum (strain ATCC 11539 / FP-39264 / Madison 617)</name>
    <name type="common">Brown rot fungus</name>
    <dbReference type="NCBI Taxonomy" id="670483"/>
    <lineage>
        <taxon>Eukaryota</taxon>
        <taxon>Fungi</taxon>
        <taxon>Dikarya</taxon>
        <taxon>Basidiomycota</taxon>
        <taxon>Agaricomycotina</taxon>
        <taxon>Agaricomycetes</taxon>
        <taxon>Gloeophyllales</taxon>
        <taxon>Gloeophyllaceae</taxon>
        <taxon>Gloeophyllum</taxon>
    </lineage>
</organism>
<dbReference type="EMBL" id="KB469297">
    <property type="protein sequence ID" value="EPQ58875.1"/>
    <property type="molecule type" value="Genomic_DNA"/>
</dbReference>
<feature type="domain" description="AB hydrolase-1" evidence="2">
    <location>
        <begin position="85"/>
        <end position="317"/>
    </location>
</feature>
<dbReference type="PRINTS" id="PR00111">
    <property type="entry name" value="ABHYDROLASE"/>
</dbReference>
<keyword evidence="1" id="KW-0812">Transmembrane</keyword>
<keyword evidence="3" id="KW-0378">Hydrolase</keyword>
<keyword evidence="4" id="KW-1185">Reference proteome</keyword>
<dbReference type="GO" id="GO:0016787">
    <property type="term" value="F:hydrolase activity"/>
    <property type="evidence" value="ECO:0007669"/>
    <property type="project" value="UniProtKB-KW"/>
</dbReference>
<evidence type="ECO:0000313" key="4">
    <source>
        <dbReference type="Proteomes" id="UP000030669"/>
    </source>
</evidence>
<dbReference type="STRING" id="670483.S7RVP0"/>
<gene>
    <name evidence="3" type="ORF">GLOTRDRAFT_54413</name>
</gene>
<dbReference type="RefSeq" id="XP_007861829.1">
    <property type="nucleotide sequence ID" value="XM_007863638.1"/>
</dbReference>
<dbReference type="Gene3D" id="3.40.50.1820">
    <property type="entry name" value="alpha/beta hydrolase"/>
    <property type="match status" value="1"/>
</dbReference>
<dbReference type="eggNOG" id="KOG1454">
    <property type="taxonomic scope" value="Eukaryota"/>
</dbReference>
<name>S7RVP0_GLOTA</name>
<dbReference type="InterPro" id="IPR029058">
    <property type="entry name" value="AB_hydrolase_fold"/>
</dbReference>
<sequence>MGNTYHCLTFSLVVLPSVLLTAYFFAQFPRLPQSFHVYPSLASLPPSSRSWSIYPPDFYEGGQYVDLPYGRIRYWVFGPETGKKIVFIHGFSIPAIIWKDVAPELAARGFRVLLFDLYGRGYSDAPQTAYDTALYTTQLALLMQHVKWDKAYIAGVSMGGGIAAAFTATFPDLVDDKIALVCPAGLMDTSDISRTMKFMSSPALQAVTSSSPFRFYLRRLANSTSDTDPIAELVRIQSAYLPGYNPALASSLRAGPLRGLKPAVETLGRSARKVLLVWGTADKVVPYKYSSVMQGLLPNSELVTIEDGPHDLTLTHPKLVTDALLRFFEDASS</sequence>
<dbReference type="GeneID" id="19306986"/>